<dbReference type="AlphaFoldDB" id="A0A4D5RCA8"/>
<reference evidence="2" key="1">
    <citation type="submission" date="2019-04" db="EMBL/GenBank/DDBJ databases">
        <title>An insight into the mialome of Ixodes scapularis.</title>
        <authorList>
            <person name="Ribeiro J.M."/>
            <person name="Mather T.N."/>
            <person name="Karim S."/>
        </authorList>
    </citation>
    <scope>NUCLEOTIDE SEQUENCE</scope>
</reference>
<dbReference type="EMBL" id="GHJT01000543">
    <property type="protein sequence ID" value="MOY34514.1"/>
    <property type="molecule type" value="Transcribed_RNA"/>
</dbReference>
<name>A0A4D5RCA8_IXOSC</name>
<evidence type="ECO:0000256" key="1">
    <source>
        <dbReference type="SAM" id="SignalP"/>
    </source>
</evidence>
<proteinExistence type="predicted"/>
<organism evidence="2">
    <name type="scientific">Ixodes scapularis</name>
    <name type="common">Black-legged tick</name>
    <name type="synonym">Deer tick</name>
    <dbReference type="NCBI Taxonomy" id="6945"/>
    <lineage>
        <taxon>Eukaryota</taxon>
        <taxon>Metazoa</taxon>
        <taxon>Ecdysozoa</taxon>
        <taxon>Arthropoda</taxon>
        <taxon>Chelicerata</taxon>
        <taxon>Arachnida</taxon>
        <taxon>Acari</taxon>
        <taxon>Parasitiformes</taxon>
        <taxon>Ixodida</taxon>
        <taxon>Ixodoidea</taxon>
        <taxon>Ixodidae</taxon>
        <taxon>Ixodinae</taxon>
        <taxon>Ixodes</taxon>
    </lineage>
</organism>
<evidence type="ECO:0000313" key="2">
    <source>
        <dbReference type="EMBL" id="MOY34514.1"/>
    </source>
</evidence>
<feature type="signal peptide" evidence="1">
    <location>
        <begin position="1"/>
        <end position="15"/>
    </location>
</feature>
<sequence>MLSLVTILAAGCGSAGKDGAYTQGRCHGDVPTHECCDFCRLDASIASYCRTSACKVYVCCCTTTGTRGAGRGTVMTSNPEVKKR</sequence>
<keyword evidence="1" id="KW-0732">Signal</keyword>
<accession>A0A4D5RCA8</accession>
<feature type="chain" id="PRO_5020023677" evidence="1">
    <location>
        <begin position="16"/>
        <end position="84"/>
    </location>
</feature>
<protein>
    <submittedName>
        <fullName evidence="2">Putative secreted protein</fullName>
    </submittedName>
</protein>